<evidence type="ECO:0000256" key="5">
    <source>
        <dbReference type="ARBA" id="ARBA00001954"/>
    </source>
</evidence>
<dbReference type="Proteomes" id="UP000315496">
    <property type="component" value="Chromosome 2"/>
</dbReference>
<dbReference type="OrthoDB" id="1927044at2759"/>
<comment type="cofactor">
    <cofactor evidence="5">
        <name>Fe(2+)</name>
        <dbReference type="ChEBI" id="CHEBI:29033"/>
    </cofactor>
</comment>
<dbReference type="GO" id="GO:0004750">
    <property type="term" value="F:D-ribulose-phosphate 3-epimerase activity"/>
    <property type="evidence" value="ECO:0007669"/>
    <property type="project" value="UniProtKB-EC"/>
</dbReference>
<dbReference type="GO" id="GO:0005975">
    <property type="term" value="P:carbohydrate metabolic process"/>
    <property type="evidence" value="ECO:0007669"/>
    <property type="project" value="InterPro"/>
</dbReference>
<feature type="binding site" evidence="13">
    <location>
        <begin position="217"/>
        <end position="218"/>
    </location>
    <ligand>
        <name>substrate</name>
    </ligand>
</feature>
<evidence type="ECO:0000256" key="6">
    <source>
        <dbReference type="ARBA" id="ARBA00009541"/>
    </source>
</evidence>
<evidence type="ECO:0000313" key="14">
    <source>
        <dbReference type="EMBL" id="TNJ28429.1"/>
    </source>
</evidence>
<evidence type="ECO:0000256" key="13">
    <source>
        <dbReference type="PIRSR" id="PIRSR001461-3"/>
    </source>
</evidence>
<comment type="catalytic activity">
    <reaction evidence="1 10">
        <text>D-ribulose 5-phosphate = D-xylulose 5-phosphate</text>
        <dbReference type="Rhea" id="RHEA:13677"/>
        <dbReference type="ChEBI" id="CHEBI:57737"/>
        <dbReference type="ChEBI" id="CHEBI:58121"/>
        <dbReference type="EC" id="5.1.3.1"/>
    </reaction>
</comment>
<evidence type="ECO:0000256" key="2">
    <source>
        <dbReference type="ARBA" id="ARBA00001936"/>
    </source>
</evidence>
<feature type="binding site" evidence="13">
    <location>
        <begin position="166"/>
        <end position="169"/>
    </location>
    <ligand>
        <name>substrate</name>
    </ligand>
</feature>
<keyword evidence="9 10" id="KW-0413">Isomerase</keyword>
<evidence type="ECO:0000256" key="8">
    <source>
        <dbReference type="ARBA" id="ARBA00022723"/>
    </source>
</evidence>
<dbReference type="Pfam" id="PF00834">
    <property type="entry name" value="Ribul_P_3_epim"/>
    <property type="match status" value="2"/>
</dbReference>
<organism evidence="14 15">
    <name type="scientific">Giardia muris</name>
    <dbReference type="NCBI Taxonomy" id="5742"/>
    <lineage>
        <taxon>Eukaryota</taxon>
        <taxon>Metamonada</taxon>
        <taxon>Diplomonadida</taxon>
        <taxon>Hexamitidae</taxon>
        <taxon>Giardiinae</taxon>
        <taxon>Giardia</taxon>
    </lineage>
</organism>
<keyword evidence="12" id="KW-0862">Zinc</keyword>
<dbReference type="InterPro" id="IPR011060">
    <property type="entry name" value="RibuloseP-bd_barrel"/>
</dbReference>
<dbReference type="PIRSF" id="PIRSF001461">
    <property type="entry name" value="RPE"/>
    <property type="match status" value="1"/>
</dbReference>
<dbReference type="GO" id="GO:0006098">
    <property type="term" value="P:pentose-phosphate shunt"/>
    <property type="evidence" value="ECO:0007669"/>
    <property type="project" value="InterPro"/>
</dbReference>
<feature type="active site" description="Proton donor" evidence="11">
    <location>
        <position position="195"/>
    </location>
</feature>
<keyword evidence="12" id="KW-0170">Cobalt</keyword>
<dbReference type="Gene3D" id="3.20.20.70">
    <property type="entry name" value="Aldolase class I"/>
    <property type="match status" value="1"/>
</dbReference>
<keyword evidence="15" id="KW-1185">Reference proteome</keyword>
<dbReference type="GO" id="GO:0046872">
    <property type="term" value="F:metal ion binding"/>
    <property type="evidence" value="ECO:0007669"/>
    <property type="project" value="UniProtKB-KW"/>
</dbReference>
<feature type="binding site" evidence="12">
    <location>
        <position position="35"/>
    </location>
    <ligand>
        <name>a divalent metal cation</name>
        <dbReference type="ChEBI" id="CHEBI:60240"/>
    </ligand>
</feature>
<comment type="cofactor">
    <cofactor evidence="2">
        <name>Mn(2+)</name>
        <dbReference type="ChEBI" id="CHEBI:29035"/>
    </cofactor>
</comment>
<name>A0A4Z1T792_GIAMU</name>
<dbReference type="InterPro" id="IPR013785">
    <property type="entry name" value="Aldolase_TIM"/>
</dbReference>
<keyword evidence="10" id="KW-0119">Carbohydrate metabolism</keyword>
<protein>
    <recommendedName>
        <fullName evidence="7 10">Ribulose-phosphate 3-epimerase</fullName>
        <ecNumber evidence="7 10">5.1.3.1</ecNumber>
    </recommendedName>
</protein>
<feature type="binding site" evidence="13">
    <location>
        <position position="197"/>
    </location>
    <ligand>
        <name>substrate</name>
    </ligand>
</feature>
<evidence type="ECO:0000256" key="3">
    <source>
        <dbReference type="ARBA" id="ARBA00001941"/>
    </source>
</evidence>
<evidence type="ECO:0000256" key="4">
    <source>
        <dbReference type="ARBA" id="ARBA00001947"/>
    </source>
</evidence>
<evidence type="ECO:0000256" key="7">
    <source>
        <dbReference type="ARBA" id="ARBA00013188"/>
    </source>
</evidence>
<comment type="similarity">
    <text evidence="6 10">Belongs to the ribulose-phosphate 3-epimerase family.</text>
</comment>
<dbReference type="InterPro" id="IPR026019">
    <property type="entry name" value="Ribul_P_3_epim"/>
</dbReference>
<dbReference type="PROSITE" id="PS01085">
    <property type="entry name" value="RIBUL_P_3_EPIMER_1"/>
    <property type="match status" value="1"/>
</dbReference>
<comment type="caution">
    <text evidence="14">The sequence shown here is derived from an EMBL/GenBank/DDBJ whole genome shotgun (WGS) entry which is preliminary data.</text>
</comment>
<sequence length="237" mass="25573">MRQIIAPSILSADFANLQADSMAALRQGGDWLHVDVMDGHFVPNLSLGFPVISSLHKSLPEAFLDCHFMVTDPERWIDVAAKAGACSFTFHIEAPGLRQEGVTEMYIGPDESLKEINAACRRLVARIKGLGMRAGLSIKPKTPLSAIEDETLASIDLLLLMTVEPGFGGQAYMFEAAEKAHEARQRYPNLDIEVDGGIAATTIGHASKCGANVFVAGSSIFGKEDYGIAIKELRSNL</sequence>
<keyword evidence="12" id="KW-0464">Manganese</keyword>
<feature type="binding site" evidence="12">
    <location>
        <position position="195"/>
    </location>
    <ligand>
        <name>a divalent metal cation</name>
        <dbReference type="ChEBI" id="CHEBI:60240"/>
    </ligand>
</feature>
<feature type="binding site" evidence="13">
    <location>
        <position position="67"/>
    </location>
    <ligand>
        <name>substrate</name>
    </ligand>
</feature>
<evidence type="ECO:0000256" key="11">
    <source>
        <dbReference type="PIRSR" id="PIRSR001461-1"/>
    </source>
</evidence>
<dbReference type="InterPro" id="IPR000056">
    <property type="entry name" value="Ribul_P_3_epim-like"/>
</dbReference>
<dbReference type="AlphaFoldDB" id="A0A4Z1T792"/>
<feature type="binding site" evidence="12">
    <location>
        <position position="33"/>
    </location>
    <ligand>
        <name>a divalent metal cation</name>
        <dbReference type="ChEBI" id="CHEBI:60240"/>
    </ligand>
</feature>
<feature type="binding site" evidence="12">
    <location>
        <position position="67"/>
    </location>
    <ligand>
        <name>a divalent metal cation</name>
        <dbReference type="ChEBI" id="CHEBI:60240"/>
    </ligand>
</feature>
<accession>A0A4Z1T792</accession>
<evidence type="ECO:0000256" key="12">
    <source>
        <dbReference type="PIRSR" id="PIRSR001461-2"/>
    </source>
</evidence>
<evidence type="ECO:0000256" key="1">
    <source>
        <dbReference type="ARBA" id="ARBA00001782"/>
    </source>
</evidence>
<dbReference type="NCBIfam" id="NF004076">
    <property type="entry name" value="PRK05581.1-4"/>
    <property type="match status" value="1"/>
</dbReference>
<dbReference type="SUPFAM" id="SSF51366">
    <property type="entry name" value="Ribulose-phoshate binding barrel"/>
    <property type="match status" value="1"/>
</dbReference>
<dbReference type="EMBL" id="VDLU01000002">
    <property type="protein sequence ID" value="TNJ28429.1"/>
    <property type="molecule type" value="Genomic_DNA"/>
</dbReference>
<evidence type="ECO:0000313" key="15">
    <source>
        <dbReference type="Proteomes" id="UP000315496"/>
    </source>
</evidence>
<keyword evidence="8 12" id="KW-0479">Metal-binding</keyword>
<gene>
    <name evidence="14" type="ORF">GMRT_12561</name>
</gene>
<dbReference type="FunFam" id="3.20.20.70:FF:000171">
    <property type="entry name" value="Ribulose-phosphate 3-epimerase"/>
    <property type="match status" value="1"/>
</dbReference>
<dbReference type="VEuPathDB" id="GiardiaDB:GMRT_12561"/>
<feature type="binding site" evidence="13">
    <location>
        <position position="8"/>
    </location>
    <ligand>
        <name>substrate</name>
    </ligand>
</feature>
<evidence type="ECO:0000256" key="9">
    <source>
        <dbReference type="ARBA" id="ARBA00023235"/>
    </source>
</evidence>
<comment type="cofactor">
    <cofactor evidence="4">
        <name>Zn(2+)</name>
        <dbReference type="ChEBI" id="CHEBI:29105"/>
    </cofactor>
</comment>
<dbReference type="CDD" id="cd00429">
    <property type="entry name" value="RPE"/>
    <property type="match status" value="1"/>
</dbReference>
<reference evidence="14 15" key="1">
    <citation type="submission" date="2019-05" db="EMBL/GenBank/DDBJ databases">
        <title>The compact genome of Giardia muris reveals important steps in the evolution of intestinal protozoan parasites.</title>
        <authorList>
            <person name="Xu F."/>
            <person name="Jimenez-Gonzalez A."/>
            <person name="Einarsson E."/>
            <person name="Astvaldsson A."/>
            <person name="Peirasmaki D."/>
            <person name="Eckmann L."/>
            <person name="Andersson J.O."/>
            <person name="Svard S.G."/>
            <person name="Jerlstrom-Hultqvist J."/>
        </authorList>
    </citation>
    <scope>NUCLEOTIDE SEQUENCE [LARGE SCALE GENOMIC DNA]</scope>
    <source>
        <strain evidence="14 15">Roberts-Thomson</strain>
    </source>
</reference>
<comment type="cofactor">
    <cofactor evidence="12">
        <name>a divalent metal cation</name>
        <dbReference type="ChEBI" id="CHEBI:60240"/>
    </cofactor>
    <text evidence="12">Binds 1 divalent metal cation per subunit.</text>
</comment>
<dbReference type="PANTHER" id="PTHR11749">
    <property type="entry name" value="RIBULOSE-5-PHOSPHATE-3-EPIMERASE"/>
    <property type="match status" value="1"/>
</dbReference>
<comment type="cofactor">
    <cofactor evidence="3">
        <name>Co(2+)</name>
        <dbReference type="ChEBI" id="CHEBI:48828"/>
    </cofactor>
</comment>
<proteinExistence type="inferred from homology"/>
<dbReference type="EC" id="5.1.3.1" evidence="7 10"/>
<evidence type="ECO:0000256" key="10">
    <source>
        <dbReference type="PIRNR" id="PIRNR001461"/>
    </source>
</evidence>
<feature type="active site" description="Proton acceptor" evidence="11">
    <location>
        <position position="35"/>
    </location>
</feature>